<evidence type="ECO:0000256" key="5">
    <source>
        <dbReference type="ARBA" id="ARBA00022989"/>
    </source>
</evidence>
<gene>
    <name evidence="12" type="ORF">GXP67_23070</name>
</gene>
<dbReference type="Pfam" id="PF00999">
    <property type="entry name" value="Na_H_Exchanger"/>
    <property type="match status" value="1"/>
</dbReference>
<evidence type="ECO:0000259" key="11">
    <source>
        <dbReference type="Pfam" id="PF00999"/>
    </source>
</evidence>
<evidence type="ECO:0000256" key="3">
    <source>
        <dbReference type="ARBA" id="ARBA00022475"/>
    </source>
</evidence>
<comment type="similarity">
    <text evidence="10">Belongs to the monovalent cation:proton antiporter 1 (CPA1) transporter (TC 2.A.36) family.</text>
</comment>
<feature type="transmembrane region" description="Helical" evidence="10">
    <location>
        <begin position="261"/>
        <end position="282"/>
    </location>
</feature>
<feature type="transmembrane region" description="Helical" evidence="10">
    <location>
        <begin position="182"/>
        <end position="203"/>
    </location>
</feature>
<evidence type="ECO:0000256" key="8">
    <source>
        <dbReference type="ARBA" id="ARBA00023136"/>
    </source>
</evidence>
<evidence type="ECO:0000256" key="10">
    <source>
        <dbReference type="RuleBase" id="RU366002"/>
    </source>
</evidence>
<evidence type="ECO:0000313" key="12">
    <source>
        <dbReference type="EMBL" id="QHT69313.1"/>
    </source>
</evidence>
<evidence type="ECO:0000256" key="2">
    <source>
        <dbReference type="ARBA" id="ARBA00022448"/>
    </source>
</evidence>
<dbReference type="InterPro" id="IPR004705">
    <property type="entry name" value="Cation/H_exchanger_CPA1_bac"/>
</dbReference>
<feature type="transmembrane region" description="Helical" evidence="10">
    <location>
        <begin position="83"/>
        <end position="106"/>
    </location>
</feature>
<dbReference type="InterPro" id="IPR018422">
    <property type="entry name" value="Cation/H_exchanger_CPA1"/>
</dbReference>
<dbReference type="KEGG" id="rhoz:GXP67_23070"/>
<sequence length="533" mass="58590">MRDIEIIIVLLAVITALAQVTDKVKIPYPILLVLAGIAIGLIPGLPHVELSPEVVFLIFLPPLLYSAAWYTSWPDFKAAKRPITLLAIGCVLFTTTAVAVVAHYFIPGFSWPVAFVLGAIISPPDAVAATSATKGLGVPRRVITVLEGESLVNDATGLIAFRYAVAAVTTGQFILWEASLQFVWVAVVGVLIGLLIGWVVVWVHKITPNNPIVDTSLTLLTPFISYLIAEELHVSGVLAVVTTGLFITVRSSEIFSHQSRMQAVAVWNSIIFLLNGVVFTLIGLQLPSIVEGISQYSWGTLIGYGAIISLAVIVGRLIWVYPGAYFPRLLSWKVRQQEPETNIKLVSIVAWTGMRGVVSLAAALSLPLTIDGTTPFPERNLILFLTFCVILSTLVLQGLSLPFLVRWLGIKPDGSAHTEELDARMKIATAAITYIEENFSYGVVTDEVLAQIKTKYEIRISRLMKQKGTKAKPRIDEEQIIQFHSLQHELINIERTLVIGLRKEGKISDEVLRRLEYELDLEEARVVLEKDAS</sequence>
<feature type="transmembrane region" description="Helical" evidence="10">
    <location>
        <begin position="28"/>
        <end position="48"/>
    </location>
</feature>
<evidence type="ECO:0000256" key="1">
    <source>
        <dbReference type="ARBA" id="ARBA00004651"/>
    </source>
</evidence>
<proteinExistence type="inferred from homology"/>
<evidence type="ECO:0000313" key="13">
    <source>
        <dbReference type="Proteomes" id="UP000480178"/>
    </source>
</evidence>
<feature type="transmembrane region" description="Helical" evidence="10">
    <location>
        <begin position="54"/>
        <end position="71"/>
    </location>
</feature>
<dbReference type="GO" id="GO:0098719">
    <property type="term" value="P:sodium ion import across plasma membrane"/>
    <property type="evidence" value="ECO:0007669"/>
    <property type="project" value="TreeGrafter"/>
</dbReference>
<dbReference type="GO" id="GO:0015385">
    <property type="term" value="F:sodium:proton antiporter activity"/>
    <property type="evidence" value="ECO:0007669"/>
    <property type="project" value="InterPro"/>
</dbReference>
<comment type="function">
    <text evidence="10">Na(+)/H(+) antiporter that extrudes sodium in exchange for external protons.</text>
</comment>
<accession>A0A6C0GNW0</accession>
<comment type="subcellular location">
    <subcellularLocation>
        <location evidence="1 10">Cell membrane</location>
        <topology evidence="1 10">Multi-pass membrane protein</topology>
    </subcellularLocation>
</comment>
<feature type="transmembrane region" description="Helical" evidence="10">
    <location>
        <begin position="345"/>
        <end position="370"/>
    </location>
</feature>
<dbReference type="PANTHER" id="PTHR10110:SF86">
    <property type="entry name" value="SODIUM_HYDROGEN EXCHANGER 7"/>
    <property type="match status" value="1"/>
</dbReference>
<feature type="transmembrane region" description="Helical" evidence="10">
    <location>
        <begin position="223"/>
        <end position="249"/>
    </location>
</feature>
<dbReference type="GO" id="GO:0051453">
    <property type="term" value="P:regulation of intracellular pH"/>
    <property type="evidence" value="ECO:0007669"/>
    <property type="project" value="TreeGrafter"/>
</dbReference>
<dbReference type="Gene3D" id="6.10.140.1330">
    <property type="match status" value="1"/>
</dbReference>
<dbReference type="AlphaFoldDB" id="A0A6C0GNW0"/>
<keyword evidence="2 10" id="KW-0813">Transport</keyword>
<organism evidence="12 13">
    <name type="scientific">Rhodocytophaga rosea</name>
    <dbReference type="NCBI Taxonomy" id="2704465"/>
    <lineage>
        <taxon>Bacteria</taxon>
        <taxon>Pseudomonadati</taxon>
        <taxon>Bacteroidota</taxon>
        <taxon>Cytophagia</taxon>
        <taxon>Cytophagales</taxon>
        <taxon>Rhodocytophagaceae</taxon>
        <taxon>Rhodocytophaga</taxon>
    </lineage>
</organism>
<dbReference type="EMBL" id="CP048222">
    <property type="protein sequence ID" value="QHT69313.1"/>
    <property type="molecule type" value="Genomic_DNA"/>
</dbReference>
<evidence type="ECO:0000256" key="9">
    <source>
        <dbReference type="ARBA" id="ARBA00023201"/>
    </source>
</evidence>
<keyword evidence="4 10" id="KW-0812">Transmembrane</keyword>
<reference evidence="12 13" key="1">
    <citation type="submission" date="2020-01" db="EMBL/GenBank/DDBJ databases">
        <authorList>
            <person name="Kim M.K."/>
        </authorList>
    </citation>
    <scope>NUCLEOTIDE SEQUENCE [LARGE SCALE GENOMIC DNA]</scope>
    <source>
        <strain evidence="12 13">172606-1</strain>
    </source>
</reference>
<dbReference type="RefSeq" id="WP_162445302.1">
    <property type="nucleotide sequence ID" value="NZ_CP048222.1"/>
</dbReference>
<evidence type="ECO:0000256" key="4">
    <source>
        <dbReference type="ARBA" id="ARBA00022692"/>
    </source>
</evidence>
<keyword evidence="13" id="KW-1185">Reference proteome</keyword>
<keyword evidence="8 10" id="KW-0472">Membrane</keyword>
<keyword evidence="10" id="KW-0050">Antiport</keyword>
<keyword evidence="5 10" id="KW-1133">Transmembrane helix</keyword>
<dbReference type="NCBIfam" id="TIGR00831">
    <property type="entry name" value="a_cpa1"/>
    <property type="match status" value="1"/>
</dbReference>
<protein>
    <submittedName>
        <fullName evidence="12">Na+/H+ antiporter</fullName>
    </submittedName>
</protein>
<dbReference type="GO" id="GO:0015386">
    <property type="term" value="F:potassium:proton antiporter activity"/>
    <property type="evidence" value="ECO:0007669"/>
    <property type="project" value="TreeGrafter"/>
</dbReference>
<name>A0A6C0GNW0_9BACT</name>
<feature type="domain" description="Cation/H+ exchanger transmembrane" evidence="11">
    <location>
        <begin position="10"/>
        <end position="407"/>
    </location>
</feature>
<keyword evidence="9 10" id="KW-0739">Sodium transport</keyword>
<evidence type="ECO:0000256" key="7">
    <source>
        <dbReference type="ARBA" id="ARBA00023065"/>
    </source>
</evidence>
<evidence type="ECO:0000256" key="6">
    <source>
        <dbReference type="ARBA" id="ARBA00023053"/>
    </source>
</evidence>
<keyword evidence="6 10" id="KW-0915">Sodium</keyword>
<feature type="transmembrane region" description="Helical" evidence="10">
    <location>
        <begin position="382"/>
        <end position="405"/>
    </location>
</feature>
<dbReference type="InterPro" id="IPR006153">
    <property type="entry name" value="Cation/H_exchanger_TM"/>
</dbReference>
<keyword evidence="3 10" id="KW-1003">Cell membrane</keyword>
<feature type="transmembrane region" description="Helical" evidence="10">
    <location>
        <begin position="302"/>
        <end position="324"/>
    </location>
</feature>
<feature type="transmembrane region" description="Helical" evidence="10">
    <location>
        <begin position="155"/>
        <end position="175"/>
    </location>
</feature>
<dbReference type="PANTHER" id="PTHR10110">
    <property type="entry name" value="SODIUM/HYDROGEN EXCHANGER"/>
    <property type="match status" value="1"/>
</dbReference>
<keyword evidence="7 10" id="KW-0406">Ion transport</keyword>
<dbReference type="Proteomes" id="UP000480178">
    <property type="component" value="Chromosome"/>
</dbReference>
<feature type="transmembrane region" description="Helical" evidence="10">
    <location>
        <begin position="6"/>
        <end position="21"/>
    </location>
</feature>
<dbReference type="GO" id="GO:0005886">
    <property type="term" value="C:plasma membrane"/>
    <property type="evidence" value="ECO:0007669"/>
    <property type="project" value="UniProtKB-SubCell"/>
</dbReference>